<proteinExistence type="predicted"/>
<dbReference type="EMBL" id="JAACJL010000017">
    <property type="protein sequence ID" value="KAF4618529.1"/>
    <property type="molecule type" value="Genomic_DNA"/>
</dbReference>
<feature type="compositionally biased region" description="Low complexity" evidence="1">
    <location>
        <begin position="453"/>
        <end position="463"/>
    </location>
</feature>
<keyword evidence="2" id="KW-0472">Membrane</keyword>
<feature type="region of interest" description="Disordered" evidence="1">
    <location>
        <begin position="341"/>
        <end position="517"/>
    </location>
</feature>
<evidence type="ECO:0000313" key="3">
    <source>
        <dbReference type="EMBL" id="KAF4618529.1"/>
    </source>
</evidence>
<dbReference type="AlphaFoldDB" id="A0A8H4QW02"/>
<feature type="compositionally biased region" description="Pro residues" evidence="1">
    <location>
        <begin position="435"/>
        <end position="444"/>
    </location>
</feature>
<gene>
    <name evidence="3" type="ORF">D9613_009701</name>
</gene>
<dbReference type="Proteomes" id="UP000521872">
    <property type="component" value="Unassembled WGS sequence"/>
</dbReference>
<feature type="compositionally biased region" description="Low complexity" evidence="1">
    <location>
        <begin position="472"/>
        <end position="481"/>
    </location>
</feature>
<keyword evidence="2" id="KW-0812">Transmembrane</keyword>
<feature type="compositionally biased region" description="Polar residues" evidence="1">
    <location>
        <begin position="508"/>
        <end position="517"/>
    </location>
</feature>
<name>A0A8H4QW02_9AGAR</name>
<feature type="transmembrane region" description="Helical" evidence="2">
    <location>
        <begin position="157"/>
        <end position="181"/>
    </location>
</feature>
<evidence type="ECO:0000256" key="1">
    <source>
        <dbReference type="SAM" id="MobiDB-lite"/>
    </source>
</evidence>
<reference evidence="3 4" key="1">
    <citation type="submission" date="2019-12" db="EMBL/GenBank/DDBJ databases">
        <authorList>
            <person name="Floudas D."/>
            <person name="Bentzer J."/>
            <person name="Ahren D."/>
            <person name="Johansson T."/>
            <person name="Persson P."/>
            <person name="Tunlid A."/>
        </authorList>
    </citation>
    <scope>NUCLEOTIDE SEQUENCE [LARGE SCALE GENOMIC DNA]</scope>
    <source>
        <strain evidence="3 4">CBS 102.39</strain>
    </source>
</reference>
<comment type="caution">
    <text evidence="3">The sequence shown here is derived from an EMBL/GenBank/DDBJ whole genome shotgun (WGS) entry which is preliminary data.</text>
</comment>
<accession>A0A8H4QW02</accession>
<keyword evidence="4" id="KW-1185">Reference proteome</keyword>
<organism evidence="3 4">
    <name type="scientific">Agrocybe pediades</name>
    <dbReference type="NCBI Taxonomy" id="84607"/>
    <lineage>
        <taxon>Eukaryota</taxon>
        <taxon>Fungi</taxon>
        <taxon>Dikarya</taxon>
        <taxon>Basidiomycota</taxon>
        <taxon>Agaricomycotina</taxon>
        <taxon>Agaricomycetes</taxon>
        <taxon>Agaricomycetidae</taxon>
        <taxon>Agaricales</taxon>
        <taxon>Agaricineae</taxon>
        <taxon>Strophariaceae</taxon>
        <taxon>Agrocybe</taxon>
    </lineage>
</organism>
<keyword evidence="2" id="KW-1133">Transmembrane helix</keyword>
<feature type="compositionally biased region" description="Polar residues" evidence="1">
    <location>
        <begin position="486"/>
        <end position="495"/>
    </location>
</feature>
<protein>
    <submittedName>
        <fullName evidence="3">Uncharacterized protein</fullName>
    </submittedName>
</protein>
<feature type="compositionally biased region" description="Low complexity" evidence="1">
    <location>
        <begin position="402"/>
        <end position="417"/>
    </location>
</feature>
<evidence type="ECO:0000256" key="2">
    <source>
        <dbReference type="SAM" id="Phobius"/>
    </source>
</evidence>
<sequence>MLNVFVWVIPLKTLDLTTYDEGEIEGFLLLDEVEGLEVKLNSEMQKFVSTLKSLKELPEWEPAKRMEIDIEKSETRILPRGLYCTDDQDGVHPISCQSFSCVVDVKLLLSLNCGIPCCTPGPMAEGGNPTRSAAAHGPDIMRESIKSPATQGVVRPITIIFLLAGLFFALYFCFYIVPWLLRKGAKRVLPTGPLDVEDRIFTDEYDQRSSKFAFVKTPYDAFLCYSDQVAASGAHWSEWPHGNKEEKPVSLPYPGTKLARPSTVASSLKMGASGAVARPPPAYTSPPLGYFPTLITPTPIPAQPAPARRPQSQLRLSFINSRSTTSTSSSFSAMYGMYAKPQPPKSQLKPLTCVVDPKPNPNPNLKQQPQKGKGERPRISKPITHPDGPLPGPHIIDIAFIPQTQTQPQTSSKSKPTLRSGMTTSRRVQSGAIMHPPPVLPPPSQAHVYNRDSSSLPPGLSTPTPTPPSPSLAPAHARSPSFINPAPSNSRNNKYLSVDWKSAPPHPSNTSKIGLAF</sequence>
<evidence type="ECO:0000313" key="4">
    <source>
        <dbReference type="Proteomes" id="UP000521872"/>
    </source>
</evidence>